<dbReference type="AlphaFoldDB" id="A0A9Q1EK38"/>
<comment type="caution">
    <text evidence="2">The sequence shown here is derived from an EMBL/GenBank/DDBJ whole genome shotgun (WGS) entry which is preliminary data.</text>
</comment>
<keyword evidence="3" id="KW-1185">Reference proteome</keyword>
<accession>A0A9Q1EK38</accession>
<evidence type="ECO:0000313" key="3">
    <source>
        <dbReference type="Proteomes" id="UP001152622"/>
    </source>
</evidence>
<protein>
    <submittedName>
        <fullName evidence="2">Uncharacterized protein</fullName>
    </submittedName>
</protein>
<organism evidence="2 3">
    <name type="scientific">Synaphobranchus kaupii</name>
    <name type="common">Kaup's arrowtooth eel</name>
    <dbReference type="NCBI Taxonomy" id="118154"/>
    <lineage>
        <taxon>Eukaryota</taxon>
        <taxon>Metazoa</taxon>
        <taxon>Chordata</taxon>
        <taxon>Craniata</taxon>
        <taxon>Vertebrata</taxon>
        <taxon>Euteleostomi</taxon>
        <taxon>Actinopterygii</taxon>
        <taxon>Neopterygii</taxon>
        <taxon>Teleostei</taxon>
        <taxon>Anguilliformes</taxon>
        <taxon>Synaphobranchidae</taxon>
        <taxon>Synaphobranchus</taxon>
    </lineage>
</organism>
<reference evidence="2" key="1">
    <citation type="journal article" date="2023" name="Science">
        <title>Genome structures resolve the early diversification of teleost fishes.</title>
        <authorList>
            <person name="Parey E."/>
            <person name="Louis A."/>
            <person name="Montfort J."/>
            <person name="Bouchez O."/>
            <person name="Roques C."/>
            <person name="Iampietro C."/>
            <person name="Lluch J."/>
            <person name="Castinel A."/>
            <person name="Donnadieu C."/>
            <person name="Desvignes T."/>
            <person name="Floi Bucao C."/>
            <person name="Jouanno E."/>
            <person name="Wen M."/>
            <person name="Mejri S."/>
            <person name="Dirks R."/>
            <person name="Jansen H."/>
            <person name="Henkel C."/>
            <person name="Chen W.J."/>
            <person name="Zahm M."/>
            <person name="Cabau C."/>
            <person name="Klopp C."/>
            <person name="Thompson A.W."/>
            <person name="Robinson-Rechavi M."/>
            <person name="Braasch I."/>
            <person name="Lecointre G."/>
            <person name="Bobe J."/>
            <person name="Postlethwait J.H."/>
            <person name="Berthelot C."/>
            <person name="Roest Crollius H."/>
            <person name="Guiguen Y."/>
        </authorList>
    </citation>
    <scope>NUCLEOTIDE SEQUENCE</scope>
    <source>
        <strain evidence="2">WJC10195</strain>
    </source>
</reference>
<proteinExistence type="predicted"/>
<dbReference type="EMBL" id="JAINUF010000016">
    <property type="protein sequence ID" value="KAJ8340165.1"/>
    <property type="molecule type" value="Genomic_DNA"/>
</dbReference>
<feature type="compositionally biased region" description="Basic residues" evidence="1">
    <location>
        <begin position="39"/>
        <end position="48"/>
    </location>
</feature>
<gene>
    <name evidence="2" type="ORF">SKAU_G00347980</name>
</gene>
<dbReference type="Proteomes" id="UP001152622">
    <property type="component" value="Chromosome 16"/>
</dbReference>
<evidence type="ECO:0000313" key="2">
    <source>
        <dbReference type="EMBL" id="KAJ8340165.1"/>
    </source>
</evidence>
<feature type="region of interest" description="Disordered" evidence="1">
    <location>
        <begin position="1"/>
        <end position="74"/>
    </location>
</feature>
<name>A0A9Q1EK38_SYNKA</name>
<sequence length="178" mass="19214">MVSDSTWQLEGEGKGVGWGLSAARHEHGPGSFQYQRRPAAARRLRNARRSSESKRAVPCRSVKTAQDGSPCPRGECAEPVTAPALIATDIYWPEMINFSVSVSGRKSKQGKHAVGSLQPFGLWLLNSIQMSLTACALFLRAPIPKCQPLWNSTRMQEGTGLTAGNQALTSQNPGPPKS</sequence>
<evidence type="ECO:0000256" key="1">
    <source>
        <dbReference type="SAM" id="MobiDB-lite"/>
    </source>
</evidence>